<feature type="compositionally biased region" description="Pro residues" evidence="1">
    <location>
        <begin position="165"/>
        <end position="181"/>
    </location>
</feature>
<dbReference type="Proteomes" id="UP000005824">
    <property type="component" value="Unassembled WGS sequence"/>
</dbReference>
<evidence type="ECO:0000313" key="3">
    <source>
        <dbReference type="EMBL" id="EDY18821.1"/>
    </source>
</evidence>
<feature type="compositionally biased region" description="Low complexity" evidence="1">
    <location>
        <begin position="182"/>
        <end position="194"/>
    </location>
</feature>
<evidence type="ECO:0008006" key="5">
    <source>
        <dbReference type="Google" id="ProtNLM"/>
    </source>
</evidence>
<dbReference type="InterPro" id="IPR032710">
    <property type="entry name" value="NTF2-like_dom_sf"/>
</dbReference>
<protein>
    <recommendedName>
        <fullName evidence="5">SnoaL-like domain-containing protein</fullName>
    </recommendedName>
</protein>
<reference evidence="3 4" key="1">
    <citation type="journal article" date="2011" name="J. Bacteriol.">
        <title>Genome sequence of Chthoniobacter flavus Ellin428, an aerobic heterotrophic soil bacterium.</title>
        <authorList>
            <person name="Kant R."/>
            <person name="van Passel M.W."/>
            <person name="Palva A."/>
            <person name="Lucas S."/>
            <person name="Lapidus A."/>
            <person name="Glavina Del Rio T."/>
            <person name="Dalin E."/>
            <person name="Tice H."/>
            <person name="Bruce D."/>
            <person name="Goodwin L."/>
            <person name="Pitluck S."/>
            <person name="Larimer F.W."/>
            <person name="Land M.L."/>
            <person name="Hauser L."/>
            <person name="Sangwan P."/>
            <person name="de Vos W.M."/>
            <person name="Janssen P.H."/>
            <person name="Smidt H."/>
        </authorList>
    </citation>
    <scope>NUCLEOTIDE SEQUENCE [LARGE SCALE GENOMIC DNA]</scope>
    <source>
        <strain evidence="3 4">Ellin428</strain>
    </source>
</reference>
<evidence type="ECO:0000256" key="2">
    <source>
        <dbReference type="SAM" id="SignalP"/>
    </source>
</evidence>
<dbReference type="EMBL" id="ABVL01000010">
    <property type="protein sequence ID" value="EDY18821.1"/>
    <property type="molecule type" value="Genomic_DNA"/>
</dbReference>
<dbReference type="STRING" id="497964.CfE428DRAFT_3479"/>
<feature type="signal peptide" evidence="2">
    <location>
        <begin position="1"/>
        <end position="19"/>
    </location>
</feature>
<dbReference type="SUPFAM" id="SSF54427">
    <property type="entry name" value="NTF2-like"/>
    <property type="match status" value="1"/>
</dbReference>
<dbReference type="RefSeq" id="WP_006980804.1">
    <property type="nucleotide sequence ID" value="NZ_ABVL01000010.1"/>
</dbReference>
<gene>
    <name evidence="3" type="ORF">CfE428DRAFT_3479</name>
</gene>
<name>B4D3J1_9BACT</name>
<dbReference type="AlphaFoldDB" id="B4D3J1"/>
<feature type="region of interest" description="Disordered" evidence="1">
    <location>
        <begin position="143"/>
        <end position="207"/>
    </location>
</feature>
<evidence type="ECO:0000313" key="4">
    <source>
        <dbReference type="Proteomes" id="UP000005824"/>
    </source>
</evidence>
<keyword evidence="2" id="KW-0732">Signal</keyword>
<keyword evidence="4" id="KW-1185">Reference proteome</keyword>
<proteinExistence type="predicted"/>
<comment type="caution">
    <text evidence="3">The sequence shown here is derived from an EMBL/GenBank/DDBJ whole genome shotgun (WGS) entry which is preliminary data.</text>
</comment>
<evidence type="ECO:0000256" key="1">
    <source>
        <dbReference type="SAM" id="MobiDB-lite"/>
    </source>
</evidence>
<accession>B4D3J1</accession>
<organism evidence="3 4">
    <name type="scientific">Chthoniobacter flavus Ellin428</name>
    <dbReference type="NCBI Taxonomy" id="497964"/>
    <lineage>
        <taxon>Bacteria</taxon>
        <taxon>Pseudomonadati</taxon>
        <taxon>Verrucomicrobiota</taxon>
        <taxon>Spartobacteria</taxon>
        <taxon>Chthoniobacterales</taxon>
        <taxon>Chthoniobacteraceae</taxon>
        <taxon>Chthoniobacter</taxon>
    </lineage>
</organism>
<sequence precursor="true">MKFFFVPLFAALLLPFVMGGCEKPAAQGPDPKVLSQVIEDNARAFNNKDVDGVMATIHPKMEHFADLKDFIAQTFKAVTLKVAVSDLKVVTSSPEEARVSFKQTTDKITDAGTVPLNVVEGVHTLRPDDGKWKIFGTVNTNVTRLDQKPGEGSENAAPAAAAAPAPAPAPETAPAPAPAPAPASATSPSSATPEAPKPASPVEKPAQ</sequence>
<dbReference type="PROSITE" id="PS51257">
    <property type="entry name" value="PROKAR_LIPOPROTEIN"/>
    <property type="match status" value="1"/>
</dbReference>
<feature type="chain" id="PRO_5002802716" description="SnoaL-like domain-containing protein" evidence="2">
    <location>
        <begin position="20"/>
        <end position="207"/>
    </location>
</feature>
<dbReference type="Gene3D" id="3.10.450.50">
    <property type="match status" value="1"/>
</dbReference>
<dbReference type="InParanoid" id="B4D3J1"/>